<comment type="subcellular location">
    <subcellularLocation>
        <location evidence="1">Cell membrane</location>
        <topology evidence="1">Multi-pass membrane protein</topology>
    </subcellularLocation>
</comment>
<evidence type="ECO:0000256" key="1">
    <source>
        <dbReference type="ARBA" id="ARBA00004651"/>
    </source>
</evidence>
<evidence type="ECO:0000256" key="5">
    <source>
        <dbReference type="ARBA" id="ARBA00022475"/>
    </source>
</evidence>
<keyword evidence="9 14" id="KW-0472">Membrane</keyword>
<evidence type="ECO:0000256" key="13">
    <source>
        <dbReference type="ARBA" id="ARBA00047594"/>
    </source>
</evidence>
<proteinExistence type="inferred from homology"/>
<keyword evidence="8 14" id="KW-1133">Transmembrane helix</keyword>
<dbReference type="Pfam" id="PF02673">
    <property type="entry name" value="BacA"/>
    <property type="match status" value="1"/>
</dbReference>
<feature type="transmembrane region" description="Helical" evidence="14">
    <location>
        <begin position="30"/>
        <end position="47"/>
    </location>
</feature>
<keyword evidence="10" id="KW-0046">Antibiotic resistance</keyword>
<dbReference type="InterPro" id="IPR003824">
    <property type="entry name" value="UppP"/>
</dbReference>
<reference evidence="15 16" key="1">
    <citation type="submission" date="2013-01" db="EMBL/GenBank/DDBJ databases">
        <authorList>
            <person name="Harkins D.M."/>
            <person name="Durkin A.S."/>
            <person name="Brinkac L.M."/>
            <person name="Haft D.H."/>
            <person name="Selengut J.D."/>
            <person name="Sanka R."/>
            <person name="DePew J."/>
            <person name="Purushe J."/>
            <person name="Hospenthal D.R."/>
            <person name="Murray C.K."/>
            <person name="Pimentel G."/>
            <person name="Wasfy M."/>
            <person name="Parker T."/>
            <person name="Miller R.S."/>
            <person name="Vinetz J.M."/>
            <person name="Sutton G.G."/>
            <person name="Nierman W.C."/>
            <person name="Fouts D.E."/>
        </authorList>
    </citation>
    <scope>NUCLEOTIDE SEQUENCE [LARGE SCALE GENOMIC DNA]</scope>
    <source>
        <strain evidence="15 16">2006001854</strain>
    </source>
</reference>
<comment type="caution">
    <text evidence="15">The sequence shown here is derived from an EMBL/GenBank/DDBJ whole genome shotgun (WGS) entry which is preliminary data.</text>
</comment>
<organism evidence="15 16">
    <name type="scientific">Leptospira interrogans str. 2006001854</name>
    <dbReference type="NCBI Taxonomy" id="1001590"/>
    <lineage>
        <taxon>Bacteria</taxon>
        <taxon>Pseudomonadati</taxon>
        <taxon>Spirochaetota</taxon>
        <taxon>Spirochaetia</taxon>
        <taxon>Leptospirales</taxon>
        <taxon>Leptospiraceae</taxon>
        <taxon>Leptospira</taxon>
    </lineage>
</organism>
<keyword evidence="15" id="KW-0418">Kinase</keyword>
<dbReference type="GO" id="GO:0046677">
    <property type="term" value="P:response to antibiotic"/>
    <property type="evidence" value="ECO:0007669"/>
    <property type="project" value="UniProtKB-KW"/>
</dbReference>
<dbReference type="AlphaFoldDB" id="M6GPS7"/>
<keyword evidence="5" id="KW-1003">Cell membrane</keyword>
<gene>
    <name evidence="15" type="ORF">LEP1GSC037_4305</name>
</gene>
<sequence>MFGFLVSFLLCTLVIRWFLRYIQKHSFSVFGVYRILLGVGVLVLTKLI</sequence>
<evidence type="ECO:0000256" key="9">
    <source>
        <dbReference type="ARBA" id="ARBA00023136"/>
    </source>
</evidence>
<keyword evidence="7" id="KW-0378">Hydrolase</keyword>
<evidence type="ECO:0000256" key="6">
    <source>
        <dbReference type="ARBA" id="ARBA00022692"/>
    </source>
</evidence>
<evidence type="ECO:0000313" key="15">
    <source>
        <dbReference type="EMBL" id="EMM84509.1"/>
    </source>
</evidence>
<accession>M6GPS7</accession>
<evidence type="ECO:0000256" key="8">
    <source>
        <dbReference type="ARBA" id="ARBA00022989"/>
    </source>
</evidence>
<protein>
    <recommendedName>
        <fullName evidence="4">Undecaprenyl-diphosphatase</fullName>
        <ecNumber evidence="3">3.6.1.27</ecNumber>
    </recommendedName>
    <alternativeName>
        <fullName evidence="12">Bacitracin resistance protein</fullName>
    </alternativeName>
    <alternativeName>
        <fullName evidence="11">Undecaprenyl pyrophosphate phosphatase</fullName>
    </alternativeName>
</protein>
<comment type="similarity">
    <text evidence="2">Belongs to the UppP family.</text>
</comment>
<evidence type="ECO:0000256" key="11">
    <source>
        <dbReference type="ARBA" id="ARBA00032707"/>
    </source>
</evidence>
<dbReference type="GO" id="GO:0050380">
    <property type="term" value="F:undecaprenyl-diphosphatase activity"/>
    <property type="evidence" value="ECO:0007669"/>
    <property type="project" value="UniProtKB-EC"/>
</dbReference>
<dbReference type="GO" id="GO:0016301">
    <property type="term" value="F:kinase activity"/>
    <property type="evidence" value="ECO:0007669"/>
    <property type="project" value="UniProtKB-KW"/>
</dbReference>
<evidence type="ECO:0000256" key="4">
    <source>
        <dbReference type="ARBA" id="ARBA00021581"/>
    </source>
</evidence>
<dbReference type="EMBL" id="AFLW02000008">
    <property type="protein sequence ID" value="EMM84509.1"/>
    <property type="molecule type" value="Genomic_DNA"/>
</dbReference>
<dbReference type="GO" id="GO:0005886">
    <property type="term" value="C:plasma membrane"/>
    <property type="evidence" value="ECO:0007669"/>
    <property type="project" value="UniProtKB-SubCell"/>
</dbReference>
<keyword evidence="6 14" id="KW-0812">Transmembrane</keyword>
<evidence type="ECO:0000256" key="7">
    <source>
        <dbReference type="ARBA" id="ARBA00022801"/>
    </source>
</evidence>
<evidence type="ECO:0000256" key="10">
    <source>
        <dbReference type="ARBA" id="ARBA00023251"/>
    </source>
</evidence>
<evidence type="ECO:0000256" key="2">
    <source>
        <dbReference type="ARBA" id="ARBA00010621"/>
    </source>
</evidence>
<evidence type="ECO:0000256" key="12">
    <source>
        <dbReference type="ARBA" id="ARBA00032932"/>
    </source>
</evidence>
<dbReference type="Proteomes" id="UP000012128">
    <property type="component" value="Unassembled WGS sequence"/>
</dbReference>
<evidence type="ECO:0000256" key="14">
    <source>
        <dbReference type="SAM" id="Phobius"/>
    </source>
</evidence>
<evidence type="ECO:0000313" key="16">
    <source>
        <dbReference type="Proteomes" id="UP000012128"/>
    </source>
</evidence>
<comment type="catalytic activity">
    <reaction evidence="13">
        <text>di-trans,octa-cis-undecaprenyl diphosphate + H2O = di-trans,octa-cis-undecaprenyl phosphate + phosphate + H(+)</text>
        <dbReference type="Rhea" id="RHEA:28094"/>
        <dbReference type="ChEBI" id="CHEBI:15377"/>
        <dbReference type="ChEBI" id="CHEBI:15378"/>
        <dbReference type="ChEBI" id="CHEBI:43474"/>
        <dbReference type="ChEBI" id="CHEBI:58405"/>
        <dbReference type="ChEBI" id="CHEBI:60392"/>
        <dbReference type="EC" id="3.6.1.27"/>
    </reaction>
</comment>
<keyword evidence="15" id="KW-0808">Transferase</keyword>
<dbReference type="EC" id="3.6.1.27" evidence="3"/>
<evidence type="ECO:0000256" key="3">
    <source>
        <dbReference type="ARBA" id="ARBA00012374"/>
    </source>
</evidence>
<name>M6GPS7_LEPIR</name>